<feature type="transmembrane region" description="Helical" evidence="2">
    <location>
        <begin position="386"/>
        <end position="409"/>
    </location>
</feature>
<dbReference type="OrthoDB" id="4350291at2"/>
<organism evidence="3 4">
    <name type="scientific">Kribbella pittospori</name>
    <dbReference type="NCBI Taxonomy" id="722689"/>
    <lineage>
        <taxon>Bacteria</taxon>
        <taxon>Bacillati</taxon>
        <taxon>Actinomycetota</taxon>
        <taxon>Actinomycetes</taxon>
        <taxon>Propionibacteriales</taxon>
        <taxon>Kribbellaceae</taxon>
        <taxon>Kribbella</taxon>
    </lineage>
</organism>
<dbReference type="EMBL" id="SJKB01000020">
    <property type="protein sequence ID" value="TCC54216.1"/>
    <property type="molecule type" value="Genomic_DNA"/>
</dbReference>
<evidence type="ECO:0000313" key="4">
    <source>
        <dbReference type="Proteomes" id="UP000291144"/>
    </source>
</evidence>
<gene>
    <name evidence="3" type="ORF">E0H73_39385</name>
</gene>
<keyword evidence="4" id="KW-1185">Reference proteome</keyword>
<evidence type="ECO:0000256" key="1">
    <source>
        <dbReference type="SAM" id="MobiDB-lite"/>
    </source>
</evidence>
<feature type="region of interest" description="Disordered" evidence="1">
    <location>
        <begin position="1"/>
        <end position="22"/>
    </location>
</feature>
<evidence type="ECO:0000256" key="2">
    <source>
        <dbReference type="SAM" id="Phobius"/>
    </source>
</evidence>
<feature type="transmembrane region" description="Helical" evidence="2">
    <location>
        <begin position="330"/>
        <end position="348"/>
    </location>
</feature>
<feature type="transmembrane region" description="Helical" evidence="2">
    <location>
        <begin position="416"/>
        <end position="435"/>
    </location>
</feature>
<dbReference type="Proteomes" id="UP000291144">
    <property type="component" value="Unassembled WGS sequence"/>
</dbReference>
<keyword evidence="2" id="KW-0472">Membrane</keyword>
<name>A0A4R0K802_9ACTN</name>
<feature type="transmembrane region" description="Helical" evidence="2">
    <location>
        <begin position="278"/>
        <end position="300"/>
    </location>
</feature>
<comment type="caution">
    <text evidence="3">The sequence shown here is derived from an EMBL/GenBank/DDBJ whole genome shotgun (WGS) entry which is preliminary data.</text>
</comment>
<keyword evidence="2" id="KW-1133">Transmembrane helix</keyword>
<protein>
    <recommendedName>
        <fullName evidence="5">Integral membrane protein</fullName>
    </recommendedName>
</protein>
<dbReference type="RefSeq" id="WP_131365340.1">
    <property type="nucleotide sequence ID" value="NZ_SJKB01000020.1"/>
</dbReference>
<feature type="compositionally biased region" description="Low complexity" evidence="1">
    <location>
        <begin position="10"/>
        <end position="22"/>
    </location>
</feature>
<dbReference type="AlphaFoldDB" id="A0A4R0K802"/>
<proteinExistence type="predicted"/>
<evidence type="ECO:0000313" key="3">
    <source>
        <dbReference type="EMBL" id="TCC54216.1"/>
    </source>
</evidence>
<evidence type="ECO:0008006" key="5">
    <source>
        <dbReference type="Google" id="ProtNLM"/>
    </source>
</evidence>
<accession>A0A4R0K802</accession>
<sequence length="450" mass="47023">MSDAFGRPAGGSTSDGDASAGGLTVDERAELERLRAQVAARRRRIGWRSPLAVVLILVGCVLMPLSVVGVWARNQVTDTDRFVANVTPLAADPGVQNAVADRVTAQIFGYVDVAALTRQTVDVLAERGLPPLVANQLRGLAGPLANAIRGFVRGKVGEVVSSDTFQGAWVTAVRVAHQQMVAALSGEGTQSVSVSQGVVSIDLGPFVAAAKQSLVSAGFTAAERVPNISPQFEVFSSRDLARAQDAYRLLERVGTALPFVAIGLILLGVYVAPGHRRALVGAGLGVAASMLLLGIVIALLRTAYLDRIPDNVSATTAASVFDTLVRFIRAGLRMVLVFGLVVAAAAFFSGPSATAVRTRHGFRTGIGWLREHSETVGLRTGPVGTWVHANLTILRLALVALAGLIFVFIDRPTGKDVLVLAALLLVALAILEFLARPPHPAAAPTPTGPG</sequence>
<feature type="transmembrane region" description="Helical" evidence="2">
    <location>
        <begin position="51"/>
        <end position="72"/>
    </location>
</feature>
<keyword evidence="2" id="KW-0812">Transmembrane</keyword>
<reference evidence="3 4" key="1">
    <citation type="submission" date="2019-02" db="EMBL/GenBank/DDBJ databases">
        <title>Kribbella capetownensis sp. nov. and Kribbella speibonae sp. nov., isolated from soil.</title>
        <authorList>
            <person name="Curtis S.M."/>
            <person name="Norton I."/>
            <person name="Everest G.J."/>
            <person name="Meyers P.R."/>
        </authorList>
    </citation>
    <scope>NUCLEOTIDE SEQUENCE [LARGE SCALE GENOMIC DNA]</scope>
    <source>
        <strain evidence="3 4">NRRL B-24813</strain>
    </source>
</reference>
<feature type="transmembrane region" description="Helical" evidence="2">
    <location>
        <begin position="253"/>
        <end position="272"/>
    </location>
</feature>